<reference evidence="3" key="1">
    <citation type="submission" date="2017-04" db="EMBL/GenBank/DDBJ databases">
        <title>Function of individual gut microbiota members based on whole genome sequencing of pure cultures obtained from chicken caecum.</title>
        <authorList>
            <person name="Medvecky M."/>
            <person name="Cejkova D."/>
            <person name="Polansky O."/>
            <person name="Karasova D."/>
            <person name="Kubasova T."/>
            <person name="Cizek A."/>
            <person name="Rychlik I."/>
        </authorList>
    </citation>
    <scope>NUCLEOTIDE SEQUENCE [LARGE SCALE GENOMIC DNA]</scope>
    <source>
        <strain evidence="3">An180</strain>
    </source>
</reference>
<evidence type="ECO:0000313" key="3">
    <source>
        <dbReference type="Proteomes" id="UP000195897"/>
    </source>
</evidence>
<dbReference type="Gene3D" id="3.20.20.140">
    <property type="entry name" value="Metal-dependent hydrolases"/>
    <property type="match status" value="1"/>
</dbReference>
<sequence>MNRVICARRFTGFYEMKSIIDGHIHVTPALVPYLRDVRCIANADSPEEYDFLTHTQLPDMVISAGIHPWKADCTSWDAMEPILRQVSVIGEIGLDNVWCTVNLDVQRTVFERQLAFAQQLGKPVILHTKGMEREILDTIRRYPNRYLVHWYACPYGLQDYIDLGCWFTVGPDAALDRDVTHLAQTVPLDRLLIESDGLDGIAWGQHVTLTPADYPAAMERHLHTVATLRRLSADALRSALMHNLDTFLLGI</sequence>
<dbReference type="InterPro" id="IPR001130">
    <property type="entry name" value="TatD-like"/>
</dbReference>
<evidence type="ECO:0000256" key="1">
    <source>
        <dbReference type="PIRSR" id="PIRSR005902-1"/>
    </source>
</evidence>
<comment type="caution">
    <text evidence="2">The sequence shown here is derived from an EMBL/GenBank/DDBJ whole genome shotgun (WGS) entry which is preliminary data.</text>
</comment>
<dbReference type="GO" id="GO:0046872">
    <property type="term" value="F:metal ion binding"/>
    <property type="evidence" value="ECO:0007669"/>
    <property type="project" value="UniProtKB-KW"/>
</dbReference>
<evidence type="ECO:0000313" key="2">
    <source>
        <dbReference type="EMBL" id="OUP52411.1"/>
    </source>
</evidence>
<dbReference type="SUPFAM" id="SSF51556">
    <property type="entry name" value="Metallo-dependent hydrolases"/>
    <property type="match status" value="1"/>
</dbReference>
<gene>
    <name evidence="2" type="ORF">B5F17_09115</name>
</gene>
<dbReference type="Pfam" id="PF01026">
    <property type="entry name" value="TatD_DNase"/>
    <property type="match status" value="1"/>
</dbReference>
<protein>
    <recommendedName>
        <fullName evidence="4">Hydrolase TatD</fullName>
    </recommendedName>
</protein>
<feature type="binding site" evidence="1">
    <location>
        <position position="196"/>
    </location>
    <ligand>
        <name>a divalent metal cation</name>
        <dbReference type="ChEBI" id="CHEBI:60240"/>
        <label>1</label>
    </ligand>
</feature>
<dbReference type="InterPro" id="IPR032466">
    <property type="entry name" value="Metal_Hydrolase"/>
</dbReference>
<dbReference type="PANTHER" id="PTHR46124">
    <property type="entry name" value="D-AMINOACYL-TRNA DEACYLASE"/>
    <property type="match status" value="1"/>
</dbReference>
<dbReference type="PANTHER" id="PTHR46124:SF2">
    <property type="entry name" value="D-AMINOACYL-TRNA DEACYLASE"/>
    <property type="match status" value="1"/>
</dbReference>
<dbReference type="AlphaFoldDB" id="A0A1Y4LC68"/>
<evidence type="ECO:0008006" key="4">
    <source>
        <dbReference type="Google" id="ProtNLM"/>
    </source>
</evidence>
<keyword evidence="1" id="KW-0479">Metal-binding</keyword>
<organism evidence="2 3">
    <name type="scientific">Butyricicoccus pullicaecorum</name>
    <dbReference type="NCBI Taxonomy" id="501571"/>
    <lineage>
        <taxon>Bacteria</taxon>
        <taxon>Bacillati</taxon>
        <taxon>Bacillota</taxon>
        <taxon>Clostridia</taxon>
        <taxon>Eubacteriales</taxon>
        <taxon>Butyricicoccaceae</taxon>
        <taxon>Butyricicoccus</taxon>
    </lineage>
</organism>
<proteinExistence type="predicted"/>
<feature type="binding site" evidence="1">
    <location>
        <position position="127"/>
    </location>
    <ligand>
        <name>a divalent metal cation</name>
        <dbReference type="ChEBI" id="CHEBI:60240"/>
        <label>2</label>
    </ligand>
</feature>
<dbReference type="EMBL" id="NFKK01000010">
    <property type="protein sequence ID" value="OUP52411.1"/>
    <property type="molecule type" value="Genomic_DNA"/>
</dbReference>
<feature type="binding site" evidence="1">
    <location>
        <position position="91"/>
    </location>
    <ligand>
        <name>a divalent metal cation</name>
        <dbReference type="ChEBI" id="CHEBI:60240"/>
        <label>1</label>
    </ligand>
</feature>
<dbReference type="GO" id="GO:0016788">
    <property type="term" value="F:hydrolase activity, acting on ester bonds"/>
    <property type="evidence" value="ECO:0007669"/>
    <property type="project" value="InterPro"/>
</dbReference>
<dbReference type="Proteomes" id="UP000195897">
    <property type="component" value="Unassembled WGS sequence"/>
</dbReference>
<accession>A0A1Y4LC68</accession>
<feature type="binding site" evidence="1">
    <location>
        <position position="149"/>
    </location>
    <ligand>
        <name>a divalent metal cation</name>
        <dbReference type="ChEBI" id="CHEBI:60240"/>
        <label>2</label>
    </ligand>
</feature>
<name>A0A1Y4LC68_9FIRM</name>